<evidence type="ECO:0000313" key="4">
    <source>
        <dbReference type="EMBL" id="MFC5590401.1"/>
    </source>
</evidence>
<reference evidence="5" key="1">
    <citation type="journal article" date="2019" name="Int. J. Syst. Evol. Microbiol.">
        <title>The Global Catalogue of Microorganisms (GCM) 10K type strain sequencing project: providing services to taxonomists for standard genome sequencing and annotation.</title>
        <authorList>
            <consortium name="The Broad Institute Genomics Platform"/>
            <consortium name="The Broad Institute Genome Sequencing Center for Infectious Disease"/>
            <person name="Wu L."/>
            <person name="Ma J."/>
        </authorList>
    </citation>
    <scope>NUCLEOTIDE SEQUENCE [LARGE SCALE GENOMIC DNA]</scope>
    <source>
        <strain evidence="5">CGMCC 4.1434</strain>
    </source>
</reference>
<comment type="similarity">
    <text evidence="1 3">Belongs to the class-III pyridoxal-phosphate-dependent aminotransferase family.</text>
</comment>
<organism evidence="4 5">
    <name type="scientific">Sporosarcina soli</name>
    <dbReference type="NCBI Taxonomy" id="334736"/>
    <lineage>
        <taxon>Bacteria</taxon>
        <taxon>Bacillati</taxon>
        <taxon>Bacillota</taxon>
        <taxon>Bacilli</taxon>
        <taxon>Bacillales</taxon>
        <taxon>Caryophanaceae</taxon>
        <taxon>Sporosarcina</taxon>
    </lineage>
</organism>
<proteinExistence type="inferred from homology"/>
<dbReference type="InterPro" id="IPR015421">
    <property type="entry name" value="PyrdxlP-dep_Trfase_major"/>
</dbReference>
<sequence>MTKQITENKVSPEQLQKLDKKHFLHPTTPLPLQQADGPAVIFEKGKGIHITDVHGVEYIDGVSSLWNVNLGYGRQELADAASEQMMKLAYASSFFNNSHEVVIRLSEKLASIAPGDLNVSFFTSGGSESNESAFKIVRHYWKLKGQPKRRKIISLDLSYHGVTMGATSATGVPEFKKMITAIAPDFLHAIPYKTNCELGDKNDPDYDRSFRGIIEKEGSENIAAIILEPIQGVGGVNIPPEGYLKAVRDLCDEFGIFMITDEVITGFGRTGKMFGVNHWNVVPDIMCVAKGITSGYIQLGAVMMTEKLRDELNRMSDDVFYHGFTYSGHPTACAVALKTIEIIENEGLVDNARIVGEELLKGLNHLEQKHKITAKPRAIGLMGAIELFRDPEQSIPFSPTEFAALAVVEECAKRNLILRPLTFGGMNAVAIAPPLISTKQDIEKMIDILSDSISAYEKQVL</sequence>
<dbReference type="GO" id="GO:0008483">
    <property type="term" value="F:transaminase activity"/>
    <property type="evidence" value="ECO:0007669"/>
    <property type="project" value="UniProtKB-KW"/>
</dbReference>
<evidence type="ECO:0000313" key="5">
    <source>
        <dbReference type="Proteomes" id="UP001596109"/>
    </source>
</evidence>
<dbReference type="Gene3D" id="3.90.1150.10">
    <property type="entry name" value="Aspartate Aminotransferase, domain 1"/>
    <property type="match status" value="1"/>
</dbReference>
<dbReference type="InterPro" id="IPR015424">
    <property type="entry name" value="PyrdxlP-dep_Trfase"/>
</dbReference>
<dbReference type="PANTHER" id="PTHR43094">
    <property type="entry name" value="AMINOTRANSFERASE"/>
    <property type="match status" value="1"/>
</dbReference>
<dbReference type="Gene3D" id="3.40.640.10">
    <property type="entry name" value="Type I PLP-dependent aspartate aminotransferase-like (Major domain)"/>
    <property type="match status" value="1"/>
</dbReference>
<dbReference type="RefSeq" id="WP_381436793.1">
    <property type="nucleotide sequence ID" value="NZ_JBHSNO010000008.1"/>
</dbReference>
<keyword evidence="5" id="KW-1185">Reference proteome</keyword>
<evidence type="ECO:0000256" key="3">
    <source>
        <dbReference type="RuleBase" id="RU003560"/>
    </source>
</evidence>
<dbReference type="InterPro" id="IPR049704">
    <property type="entry name" value="Aminotrans_3_PPA_site"/>
</dbReference>
<dbReference type="Pfam" id="PF00202">
    <property type="entry name" value="Aminotran_3"/>
    <property type="match status" value="1"/>
</dbReference>
<dbReference type="SUPFAM" id="SSF53383">
    <property type="entry name" value="PLP-dependent transferases"/>
    <property type="match status" value="1"/>
</dbReference>
<dbReference type="InterPro" id="IPR005814">
    <property type="entry name" value="Aminotrans_3"/>
</dbReference>
<comment type="caution">
    <text evidence="4">The sequence shown here is derived from an EMBL/GenBank/DDBJ whole genome shotgun (WGS) entry which is preliminary data.</text>
</comment>
<dbReference type="Proteomes" id="UP001596109">
    <property type="component" value="Unassembled WGS sequence"/>
</dbReference>
<evidence type="ECO:0000256" key="1">
    <source>
        <dbReference type="ARBA" id="ARBA00008954"/>
    </source>
</evidence>
<dbReference type="EMBL" id="JBHSNO010000008">
    <property type="protein sequence ID" value="MFC5590401.1"/>
    <property type="molecule type" value="Genomic_DNA"/>
</dbReference>
<dbReference type="InterPro" id="IPR015422">
    <property type="entry name" value="PyrdxlP-dep_Trfase_small"/>
</dbReference>
<keyword evidence="2 3" id="KW-0663">Pyridoxal phosphate</keyword>
<keyword evidence="4" id="KW-0032">Aminotransferase</keyword>
<accession>A0ABW0TLR9</accession>
<evidence type="ECO:0000256" key="2">
    <source>
        <dbReference type="ARBA" id="ARBA00022898"/>
    </source>
</evidence>
<protein>
    <submittedName>
        <fullName evidence="4">Aspartate aminotransferase family protein</fullName>
    </submittedName>
</protein>
<keyword evidence="4" id="KW-0808">Transferase</keyword>
<dbReference type="PIRSF" id="PIRSF000521">
    <property type="entry name" value="Transaminase_4ab_Lys_Orn"/>
    <property type="match status" value="1"/>
</dbReference>
<dbReference type="CDD" id="cd00610">
    <property type="entry name" value="OAT_like"/>
    <property type="match status" value="1"/>
</dbReference>
<dbReference type="PANTHER" id="PTHR43094:SF1">
    <property type="entry name" value="AMINOTRANSFERASE CLASS-III"/>
    <property type="match status" value="1"/>
</dbReference>
<name>A0ABW0TLR9_9BACL</name>
<dbReference type="PROSITE" id="PS00600">
    <property type="entry name" value="AA_TRANSFER_CLASS_3"/>
    <property type="match status" value="1"/>
</dbReference>
<gene>
    <name evidence="4" type="ORF">ACFPRA_15965</name>
</gene>